<sequence>MQDNRVVQVVEDLEQTLLQFIRKHRISHADYRLATDLIVESVKQGEESLLFDIFFEAEATDVGSAGSQASQAAIEGPFYIPGAPLLEKPYVMPQREDEAGEPMTFSGVVSDLHGNAVSGAVIDVWHADAAGLYSQIHPNIPEWNLRARFVTEADGSFTVETILPPPYEIPKDGPTGIVLNALGRHFFRPAHVHLKVSADGFEDLTSQLYFPGGEFLDNDVANAVRDGLMFDIEEDEDGVHAKYDFTLTTASPSS</sequence>
<feature type="domain" description="Intradiol ring-cleavage dioxygenases" evidence="4">
    <location>
        <begin position="105"/>
        <end position="133"/>
    </location>
</feature>
<evidence type="ECO:0000256" key="3">
    <source>
        <dbReference type="ARBA" id="ARBA00023002"/>
    </source>
</evidence>
<keyword evidence="2" id="KW-0223">Dioxygenase</keyword>
<dbReference type="InterPro" id="IPR015889">
    <property type="entry name" value="Intradiol_dOase_core"/>
</dbReference>
<comment type="similarity">
    <text evidence="1">Belongs to the intradiol ring-cleavage dioxygenase family.</text>
</comment>
<evidence type="ECO:0000259" key="4">
    <source>
        <dbReference type="PROSITE" id="PS00083"/>
    </source>
</evidence>
<dbReference type="Pfam" id="PF00775">
    <property type="entry name" value="Dioxygenase_C"/>
    <property type="match status" value="1"/>
</dbReference>
<accession>A0ABP4WGQ6</accession>
<protein>
    <submittedName>
        <fullName evidence="5">Catechol 1,2-dioxygenase</fullName>
    </submittedName>
</protein>
<dbReference type="InterPro" id="IPR000627">
    <property type="entry name" value="Intradiol_dOase_C"/>
</dbReference>
<proteinExistence type="inferred from homology"/>
<comment type="caution">
    <text evidence="5">The sequence shown here is derived from an EMBL/GenBank/DDBJ whole genome shotgun (WGS) entry which is preliminary data.</text>
</comment>
<dbReference type="Gene3D" id="2.60.130.10">
    <property type="entry name" value="Aromatic compound dioxygenase"/>
    <property type="match status" value="1"/>
</dbReference>
<keyword evidence="3" id="KW-0560">Oxidoreductase</keyword>
<dbReference type="Proteomes" id="UP001501057">
    <property type="component" value="Unassembled WGS sequence"/>
</dbReference>
<evidence type="ECO:0000256" key="1">
    <source>
        <dbReference type="ARBA" id="ARBA00007825"/>
    </source>
</evidence>
<reference evidence="6" key="1">
    <citation type="journal article" date="2019" name="Int. J. Syst. Evol. Microbiol.">
        <title>The Global Catalogue of Microorganisms (GCM) 10K type strain sequencing project: providing services to taxonomists for standard genome sequencing and annotation.</title>
        <authorList>
            <consortium name="The Broad Institute Genomics Platform"/>
            <consortium name="The Broad Institute Genome Sequencing Center for Infectious Disease"/>
            <person name="Wu L."/>
            <person name="Ma J."/>
        </authorList>
    </citation>
    <scope>NUCLEOTIDE SEQUENCE [LARGE SCALE GENOMIC DNA]</scope>
    <source>
        <strain evidence="6">JCM 13518</strain>
    </source>
</reference>
<dbReference type="EMBL" id="BAAAME010000018">
    <property type="protein sequence ID" value="GAA1754310.1"/>
    <property type="molecule type" value="Genomic_DNA"/>
</dbReference>
<dbReference type="PANTHER" id="PTHR33711">
    <property type="entry name" value="DIOXYGENASE, PUTATIVE (AFU_ORTHOLOGUE AFUA_2G02910)-RELATED"/>
    <property type="match status" value="1"/>
</dbReference>
<organism evidence="5 6">
    <name type="scientific">Aeromicrobium alkaliterrae</name>
    <dbReference type="NCBI Taxonomy" id="302168"/>
    <lineage>
        <taxon>Bacteria</taxon>
        <taxon>Bacillati</taxon>
        <taxon>Actinomycetota</taxon>
        <taxon>Actinomycetes</taxon>
        <taxon>Propionibacteriales</taxon>
        <taxon>Nocardioidaceae</taxon>
        <taxon>Aeromicrobium</taxon>
    </lineage>
</organism>
<evidence type="ECO:0000313" key="6">
    <source>
        <dbReference type="Proteomes" id="UP001501057"/>
    </source>
</evidence>
<dbReference type="PANTHER" id="PTHR33711:SF7">
    <property type="entry name" value="INTRADIOL RING-CLEAVAGE DIOXYGENASES DOMAIN-CONTAINING PROTEIN-RELATED"/>
    <property type="match status" value="1"/>
</dbReference>
<gene>
    <name evidence="5" type="primary">catA</name>
    <name evidence="5" type="ORF">GCM10009710_37030</name>
</gene>
<name>A0ABP4WGQ6_9ACTN</name>
<evidence type="ECO:0000256" key="2">
    <source>
        <dbReference type="ARBA" id="ARBA00022964"/>
    </source>
</evidence>
<dbReference type="SUPFAM" id="SSF49482">
    <property type="entry name" value="Aromatic compound dioxygenase"/>
    <property type="match status" value="1"/>
</dbReference>
<dbReference type="InterPro" id="IPR050770">
    <property type="entry name" value="Intradiol_RC_Dioxygenase"/>
</dbReference>
<keyword evidence="6" id="KW-1185">Reference proteome</keyword>
<evidence type="ECO:0000313" key="5">
    <source>
        <dbReference type="EMBL" id="GAA1754310.1"/>
    </source>
</evidence>
<dbReference type="PROSITE" id="PS00083">
    <property type="entry name" value="INTRADIOL_DIOXYGENAS"/>
    <property type="match status" value="1"/>
</dbReference>